<accession>A0A7J7C4S0</accession>
<proteinExistence type="predicted"/>
<dbReference type="InterPro" id="IPR040344">
    <property type="entry name" value="At3g17950-like"/>
</dbReference>
<organism evidence="1 2">
    <name type="scientific">Tripterygium wilfordii</name>
    <name type="common">Thunder God vine</name>
    <dbReference type="NCBI Taxonomy" id="458696"/>
    <lineage>
        <taxon>Eukaryota</taxon>
        <taxon>Viridiplantae</taxon>
        <taxon>Streptophyta</taxon>
        <taxon>Embryophyta</taxon>
        <taxon>Tracheophyta</taxon>
        <taxon>Spermatophyta</taxon>
        <taxon>Magnoliopsida</taxon>
        <taxon>eudicotyledons</taxon>
        <taxon>Gunneridae</taxon>
        <taxon>Pentapetalae</taxon>
        <taxon>rosids</taxon>
        <taxon>fabids</taxon>
        <taxon>Celastrales</taxon>
        <taxon>Celastraceae</taxon>
        <taxon>Tripterygium</taxon>
    </lineage>
</organism>
<dbReference type="EMBL" id="JAAARO010000021">
    <property type="protein sequence ID" value="KAF5729112.1"/>
    <property type="molecule type" value="Genomic_DNA"/>
</dbReference>
<dbReference type="PANTHER" id="PTHR33544">
    <property type="entry name" value="DUF4005 DOMAIN-CONTAINING PROTEIN-RELATED"/>
    <property type="match status" value="1"/>
</dbReference>
<keyword evidence="2" id="KW-1185">Reference proteome</keyword>
<evidence type="ECO:0000313" key="1">
    <source>
        <dbReference type="EMBL" id="KAF5729112.1"/>
    </source>
</evidence>
<dbReference type="InParanoid" id="A0A7J7C4S0"/>
<evidence type="ECO:0000313" key="2">
    <source>
        <dbReference type="Proteomes" id="UP000593562"/>
    </source>
</evidence>
<name>A0A7J7C4S0_TRIWF</name>
<protein>
    <submittedName>
        <fullName evidence="1">Uncharacterized protein</fullName>
    </submittedName>
</protein>
<dbReference type="PANTHER" id="PTHR33544:SF14">
    <property type="entry name" value="PROTEIN, PUTATIVE-RELATED"/>
    <property type="match status" value="1"/>
</dbReference>
<gene>
    <name evidence="1" type="ORF">HS088_TW21G01269</name>
</gene>
<dbReference type="Proteomes" id="UP000593562">
    <property type="component" value="Unassembled WGS sequence"/>
</dbReference>
<dbReference type="OrthoDB" id="738796at2759"/>
<sequence>MSTEDEERLGSNGWPLGLEIMNLRLHTAPAAQNHSLHMHSTSFSSILSSNLDTGSTASFFQDNSVSLGRLIGFKAGDGGGLYLPDSIHFNEEERMSAVSRGGGGGSMDMSQGICIPRLFGNLVQISRKSSRTRH</sequence>
<reference evidence="1 2" key="1">
    <citation type="journal article" date="2020" name="Nat. Commun.">
        <title>Genome of Tripterygium wilfordii and identification of cytochrome P450 involved in triptolide biosynthesis.</title>
        <authorList>
            <person name="Tu L."/>
            <person name="Su P."/>
            <person name="Zhang Z."/>
            <person name="Gao L."/>
            <person name="Wang J."/>
            <person name="Hu T."/>
            <person name="Zhou J."/>
            <person name="Zhang Y."/>
            <person name="Zhao Y."/>
            <person name="Liu Y."/>
            <person name="Song Y."/>
            <person name="Tong Y."/>
            <person name="Lu Y."/>
            <person name="Yang J."/>
            <person name="Xu C."/>
            <person name="Jia M."/>
            <person name="Peters R.J."/>
            <person name="Huang L."/>
            <person name="Gao W."/>
        </authorList>
    </citation>
    <scope>NUCLEOTIDE SEQUENCE [LARGE SCALE GENOMIC DNA]</scope>
    <source>
        <strain evidence="2">cv. XIE 37</strain>
        <tissue evidence="1">Leaf</tissue>
    </source>
</reference>
<dbReference type="AlphaFoldDB" id="A0A7J7C4S0"/>
<comment type="caution">
    <text evidence="1">The sequence shown here is derived from an EMBL/GenBank/DDBJ whole genome shotgun (WGS) entry which is preliminary data.</text>
</comment>